<accession>A0ABU6JJQ3</accession>
<evidence type="ECO:0000313" key="1">
    <source>
        <dbReference type="EMBL" id="MEC4723922.1"/>
    </source>
</evidence>
<reference evidence="1 2" key="1">
    <citation type="submission" date="2023-10" db="EMBL/GenBank/DDBJ databases">
        <title>Noviherbaspirillum sp. CPCC 100848 genome assembly.</title>
        <authorList>
            <person name="Li X.Y."/>
            <person name="Fang X.M."/>
        </authorList>
    </citation>
    <scope>NUCLEOTIDE SEQUENCE [LARGE SCALE GENOMIC DNA]</scope>
    <source>
        <strain evidence="1 2">CPCC 100848</strain>
    </source>
</reference>
<dbReference type="Proteomes" id="UP001352263">
    <property type="component" value="Unassembled WGS sequence"/>
</dbReference>
<dbReference type="EMBL" id="JAWIIV010000131">
    <property type="protein sequence ID" value="MEC4723922.1"/>
    <property type="molecule type" value="Genomic_DNA"/>
</dbReference>
<proteinExistence type="predicted"/>
<gene>
    <name evidence="1" type="ORF">RY831_33010</name>
</gene>
<comment type="caution">
    <text evidence="1">The sequence shown here is derived from an EMBL/GenBank/DDBJ whole genome shotgun (WGS) entry which is preliminary data.</text>
</comment>
<organism evidence="1 2">
    <name type="scientific">Noviherbaspirillum album</name>
    <dbReference type="NCBI Taxonomy" id="3080276"/>
    <lineage>
        <taxon>Bacteria</taxon>
        <taxon>Pseudomonadati</taxon>
        <taxon>Pseudomonadota</taxon>
        <taxon>Betaproteobacteria</taxon>
        <taxon>Burkholderiales</taxon>
        <taxon>Oxalobacteraceae</taxon>
        <taxon>Noviherbaspirillum</taxon>
    </lineage>
</organism>
<keyword evidence="2" id="KW-1185">Reference proteome</keyword>
<sequence>MNNLVFLLLAFVAIVPGYTSEKLKFVEGLYVKNHSCGANSGEEQQGKNLSEFSKLKIKAKTASIAEISLETVVLINQSGLGIQPYSCSFNGVAELKGKKLKILKDDEGYEVNVTCLGIFGPRQI</sequence>
<evidence type="ECO:0000313" key="2">
    <source>
        <dbReference type="Proteomes" id="UP001352263"/>
    </source>
</evidence>
<dbReference type="RefSeq" id="WP_326510510.1">
    <property type="nucleotide sequence ID" value="NZ_JAWIIV010000131.1"/>
</dbReference>
<protein>
    <submittedName>
        <fullName evidence="1">Uncharacterized protein</fullName>
    </submittedName>
</protein>
<name>A0ABU6JJQ3_9BURK</name>